<proteinExistence type="predicted"/>
<name>A0A9W6IKN3_9PROT</name>
<accession>A0A9W6IKN3</accession>
<dbReference type="SUPFAM" id="SSF55729">
    <property type="entry name" value="Acyl-CoA N-acyltransferases (Nat)"/>
    <property type="match status" value="1"/>
</dbReference>
<evidence type="ECO:0000313" key="2">
    <source>
        <dbReference type="EMBL" id="GLK51024.1"/>
    </source>
</evidence>
<comment type="caution">
    <text evidence="2">The sequence shown here is derived from an EMBL/GenBank/DDBJ whole genome shotgun (WGS) entry which is preliminary data.</text>
</comment>
<organism evidence="2 3">
    <name type="scientific">Maricaulis virginensis</name>
    <dbReference type="NCBI Taxonomy" id="144022"/>
    <lineage>
        <taxon>Bacteria</taxon>
        <taxon>Pseudomonadati</taxon>
        <taxon>Pseudomonadota</taxon>
        <taxon>Alphaproteobacteria</taxon>
        <taxon>Maricaulales</taxon>
        <taxon>Maricaulaceae</taxon>
        <taxon>Maricaulis</taxon>
    </lineage>
</organism>
<dbReference type="EMBL" id="BSFE01000001">
    <property type="protein sequence ID" value="GLK51024.1"/>
    <property type="molecule type" value="Genomic_DNA"/>
</dbReference>
<dbReference type="InterPro" id="IPR038740">
    <property type="entry name" value="BioF2-like_GNAT_dom"/>
</dbReference>
<protein>
    <recommendedName>
        <fullName evidence="1">BioF2-like acetyltransferase domain-containing protein</fullName>
    </recommendedName>
</protein>
<dbReference type="Pfam" id="PF13480">
    <property type="entry name" value="Acetyltransf_6"/>
    <property type="match status" value="1"/>
</dbReference>
<gene>
    <name evidence="2" type="ORF">GCM10017621_05320</name>
</gene>
<sequence length="359" mass="39380">MDVALKKPGDLAADEREAWAEFVANDAALASPYFALDFAECCEEVRADTRVVTVRENGVPVGFLPLHTGKFGFARPLAGPLGDVHGVIGEPGRPVDLMAWLKGAGIPIFLFHSALASQPAFRPHTLGYDGGWIIDVSDGFDAWYENRRSINSKIVRNIRTRFRRLDEAEGGHRFTMHDTRPEAMAQMLAWKRAQYSESGVFDVFSVGWTRKLLEAVLRRRSDTFRGVCSSLEIDGKFAAVYVGMASERLVQYWFPAYDRDLGAISPGLVLMVESARRAAEAGQKGVDLGPGQFAFKKDLATCQVGLAGGYCAPAGWAGAARKAVLDTSDWAHPERTGQMARLTGKAMRKLNRLTGFYGV</sequence>
<evidence type="ECO:0000313" key="3">
    <source>
        <dbReference type="Proteomes" id="UP001143486"/>
    </source>
</evidence>
<keyword evidence="3" id="KW-1185">Reference proteome</keyword>
<dbReference type="Proteomes" id="UP001143486">
    <property type="component" value="Unassembled WGS sequence"/>
</dbReference>
<dbReference type="AlphaFoldDB" id="A0A9W6IKN3"/>
<evidence type="ECO:0000259" key="1">
    <source>
        <dbReference type="Pfam" id="PF13480"/>
    </source>
</evidence>
<feature type="domain" description="BioF2-like acetyltransferase" evidence="1">
    <location>
        <begin position="153"/>
        <end position="297"/>
    </location>
</feature>
<reference evidence="2" key="1">
    <citation type="journal article" date="2014" name="Int. J. Syst. Evol. Microbiol.">
        <title>Complete genome sequence of Corynebacterium casei LMG S-19264T (=DSM 44701T), isolated from a smear-ripened cheese.</title>
        <authorList>
            <consortium name="US DOE Joint Genome Institute (JGI-PGF)"/>
            <person name="Walter F."/>
            <person name="Albersmeier A."/>
            <person name="Kalinowski J."/>
            <person name="Ruckert C."/>
        </authorList>
    </citation>
    <scope>NUCLEOTIDE SEQUENCE</scope>
    <source>
        <strain evidence="2">VKM B-1513</strain>
    </source>
</reference>
<dbReference type="RefSeq" id="WP_271185417.1">
    <property type="nucleotide sequence ID" value="NZ_BSFE01000001.1"/>
</dbReference>
<reference evidence="2" key="2">
    <citation type="submission" date="2023-01" db="EMBL/GenBank/DDBJ databases">
        <authorList>
            <person name="Sun Q."/>
            <person name="Evtushenko L."/>
        </authorList>
    </citation>
    <scope>NUCLEOTIDE SEQUENCE</scope>
    <source>
        <strain evidence="2">VKM B-1513</strain>
    </source>
</reference>
<dbReference type="InterPro" id="IPR016181">
    <property type="entry name" value="Acyl_CoA_acyltransferase"/>
</dbReference>